<evidence type="ECO:0000313" key="1">
    <source>
        <dbReference type="EMBL" id="ORY73188.1"/>
    </source>
</evidence>
<dbReference type="AlphaFoldDB" id="A0A1Y2ENQ2"/>
<comment type="caution">
    <text evidence="1">The sequence shown here is derived from an EMBL/GenBank/DDBJ whole genome shotgun (WGS) entry which is preliminary data.</text>
</comment>
<protein>
    <recommendedName>
        <fullName evidence="3">Condensation domain-containing protein</fullName>
    </recommendedName>
</protein>
<dbReference type="OrthoDB" id="2114736at2759"/>
<organism evidence="1 2">
    <name type="scientific">Neocallimastix californiae</name>
    <dbReference type="NCBI Taxonomy" id="1754190"/>
    <lineage>
        <taxon>Eukaryota</taxon>
        <taxon>Fungi</taxon>
        <taxon>Fungi incertae sedis</taxon>
        <taxon>Chytridiomycota</taxon>
        <taxon>Chytridiomycota incertae sedis</taxon>
        <taxon>Neocallimastigomycetes</taxon>
        <taxon>Neocallimastigales</taxon>
        <taxon>Neocallimastigaceae</taxon>
        <taxon>Neocallimastix</taxon>
    </lineage>
</organism>
<name>A0A1Y2ENQ2_9FUNG</name>
<reference evidence="1 2" key="1">
    <citation type="submission" date="2016-08" db="EMBL/GenBank/DDBJ databases">
        <title>A Parts List for Fungal Cellulosomes Revealed by Comparative Genomics.</title>
        <authorList>
            <consortium name="DOE Joint Genome Institute"/>
            <person name="Haitjema C.H."/>
            <person name="Gilmore S.P."/>
            <person name="Henske J.K."/>
            <person name="Solomon K.V."/>
            <person name="De Groot R."/>
            <person name="Kuo A."/>
            <person name="Mondo S.J."/>
            <person name="Salamov A.A."/>
            <person name="Labutti K."/>
            <person name="Zhao Z."/>
            <person name="Chiniquy J."/>
            <person name="Barry K."/>
            <person name="Brewer H.M."/>
            <person name="Purvine S.O."/>
            <person name="Wright A.T."/>
            <person name="Boxma B."/>
            <person name="Van Alen T."/>
            <person name="Hackstein J.H."/>
            <person name="Baker S.E."/>
            <person name="Grigoriev I.V."/>
            <person name="O'Malley M.A."/>
        </authorList>
    </citation>
    <scope>NUCLEOTIDE SEQUENCE [LARGE SCALE GENOMIC DNA]</scope>
    <source>
        <strain evidence="1 2">G1</strain>
    </source>
</reference>
<proteinExistence type="predicted"/>
<keyword evidence="2" id="KW-1185">Reference proteome</keyword>
<evidence type="ECO:0000313" key="2">
    <source>
        <dbReference type="Proteomes" id="UP000193920"/>
    </source>
</evidence>
<dbReference type="EMBL" id="MCOG01000035">
    <property type="protein sequence ID" value="ORY73188.1"/>
    <property type="molecule type" value="Genomic_DNA"/>
</dbReference>
<sequence length="431" mass="49984">MEKVSFEDSGKLLRILDSVENSPLAAWINVSGTVPKSTITPEAAFENIHKKYKQLLQEFPTLRLKIVTIDGKHYFKYAEDNEIQINNLIKIVEGITPLQDGLSEWFEIDKAPLWRLELSETENEKTKIRLKICHGIIDGRGAFDVLDLFYYLALNKPFTERLNSFRNQPAIYEFGKACWYTKEITSQGFQEPEINFKALPAELNPPITRPSHVVHPQWEVDYAPISSFCRKHGVTAQAIVMAIQNEALRAYHKGKYDQIPLILFCPVDNRKYPYATELFKKALFYLHAGNLYVMVNKKDDILENILHCSEEFKKSYPTMDPCISGYSAAIMTDETGKMIHQFTKPMDPCKTNYTFASHLGLVGENMDNLNFSNQIAVYDTFYFFNFYGFHNKNTFYFSMNAPYNCPKEFFQIFKDTSMKFYDFIVHNVSEQ</sequence>
<dbReference type="Proteomes" id="UP000193920">
    <property type="component" value="Unassembled WGS sequence"/>
</dbReference>
<accession>A0A1Y2ENQ2</accession>
<evidence type="ECO:0008006" key="3">
    <source>
        <dbReference type="Google" id="ProtNLM"/>
    </source>
</evidence>
<gene>
    <name evidence="1" type="ORF">LY90DRAFT_666784</name>
</gene>